<name>A0A382DHK2_9ZZZZ</name>
<feature type="domain" description="HhH-GPD" evidence="4">
    <location>
        <begin position="45"/>
        <end position="200"/>
    </location>
</feature>
<dbReference type="GO" id="GO:0043916">
    <property type="term" value="F:DNA-7-methylguanine glycosylase activity"/>
    <property type="evidence" value="ECO:0007669"/>
    <property type="project" value="TreeGrafter"/>
</dbReference>
<dbReference type="InterPro" id="IPR003265">
    <property type="entry name" value="HhH-GPD_domain"/>
</dbReference>
<sequence>MKNILTALKYLKKTDPRFGTLIDEFGEPDFELQDNYFKSLVRSIIYQQLSGKSAFAIYSRYLQLFNSTEFPSPQQVIAIPDSHYKSIGLSRQKTCYIKEISQAFSNKEIVPENIPKMKDDEVRKQFIKIKGIGPWTIDMFLMFTMNRPDILPVNDLGIQKGFKLFFRLNELPDENFMVEKAKNWRPFRTIACWYLWKLVDDNFQW</sequence>
<evidence type="ECO:0000256" key="2">
    <source>
        <dbReference type="ARBA" id="ARBA00022763"/>
    </source>
</evidence>
<proteinExistence type="inferred from homology"/>
<organism evidence="5">
    <name type="scientific">marine metagenome</name>
    <dbReference type="NCBI Taxonomy" id="408172"/>
    <lineage>
        <taxon>unclassified sequences</taxon>
        <taxon>metagenomes</taxon>
        <taxon>ecological metagenomes</taxon>
    </lineage>
</organism>
<dbReference type="PANTHER" id="PTHR43003:SF5">
    <property type="entry name" value="DNA-3-METHYLADENINE GLYCOSYLASE"/>
    <property type="match status" value="1"/>
</dbReference>
<dbReference type="GO" id="GO:0006307">
    <property type="term" value="P:DNA alkylation repair"/>
    <property type="evidence" value="ECO:0007669"/>
    <property type="project" value="TreeGrafter"/>
</dbReference>
<dbReference type="Gene3D" id="1.10.340.30">
    <property type="entry name" value="Hypothetical protein, domain 2"/>
    <property type="match status" value="1"/>
</dbReference>
<dbReference type="Gene3D" id="1.10.1670.40">
    <property type="match status" value="1"/>
</dbReference>
<dbReference type="SUPFAM" id="SSF48150">
    <property type="entry name" value="DNA-glycosylase"/>
    <property type="match status" value="1"/>
</dbReference>
<keyword evidence="2" id="KW-0227">DNA damage</keyword>
<evidence type="ECO:0000259" key="4">
    <source>
        <dbReference type="SMART" id="SM00478"/>
    </source>
</evidence>
<keyword evidence="3" id="KW-0234">DNA repair</keyword>
<dbReference type="InterPro" id="IPR051912">
    <property type="entry name" value="Alkylbase_DNA_Glycosylase/TA"/>
</dbReference>
<dbReference type="CDD" id="cd00056">
    <property type="entry name" value="ENDO3c"/>
    <property type="match status" value="1"/>
</dbReference>
<evidence type="ECO:0000256" key="1">
    <source>
        <dbReference type="ARBA" id="ARBA00010817"/>
    </source>
</evidence>
<dbReference type="GO" id="GO:0006285">
    <property type="term" value="P:base-excision repair, AP site formation"/>
    <property type="evidence" value="ECO:0007669"/>
    <property type="project" value="TreeGrafter"/>
</dbReference>
<comment type="similarity">
    <text evidence="1">Belongs to the alkylbase DNA glycosidase AlkA family.</text>
</comment>
<dbReference type="Pfam" id="PF00730">
    <property type="entry name" value="HhH-GPD"/>
    <property type="match status" value="1"/>
</dbReference>
<reference evidence="5" key="1">
    <citation type="submission" date="2018-05" db="EMBL/GenBank/DDBJ databases">
        <authorList>
            <person name="Lanie J.A."/>
            <person name="Ng W.-L."/>
            <person name="Kazmierczak K.M."/>
            <person name="Andrzejewski T.M."/>
            <person name="Davidsen T.M."/>
            <person name="Wayne K.J."/>
            <person name="Tettelin H."/>
            <person name="Glass J.I."/>
            <person name="Rusch D."/>
            <person name="Podicherti R."/>
            <person name="Tsui H.-C.T."/>
            <person name="Winkler M.E."/>
        </authorList>
    </citation>
    <scope>NUCLEOTIDE SEQUENCE</scope>
</reference>
<dbReference type="SMART" id="SM00478">
    <property type="entry name" value="ENDO3c"/>
    <property type="match status" value="1"/>
</dbReference>
<gene>
    <name evidence="5" type="ORF">METZ01_LOCUS189961</name>
</gene>
<dbReference type="PANTHER" id="PTHR43003">
    <property type="entry name" value="DNA-3-METHYLADENINE GLYCOSYLASE"/>
    <property type="match status" value="1"/>
</dbReference>
<evidence type="ECO:0000256" key="3">
    <source>
        <dbReference type="ARBA" id="ARBA00023204"/>
    </source>
</evidence>
<dbReference type="GO" id="GO:0032131">
    <property type="term" value="F:alkylated DNA binding"/>
    <property type="evidence" value="ECO:0007669"/>
    <property type="project" value="TreeGrafter"/>
</dbReference>
<dbReference type="FunFam" id="1.10.340.30:FF:000004">
    <property type="entry name" value="DNA-3-methyladenine glycosylase II"/>
    <property type="match status" value="1"/>
</dbReference>
<dbReference type="GO" id="GO:0032993">
    <property type="term" value="C:protein-DNA complex"/>
    <property type="evidence" value="ECO:0007669"/>
    <property type="project" value="TreeGrafter"/>
</dbReference>
<dbReference type="AlphaFoldDB" id="A0A382DHK2"/>
<accession>A0A382DHK2</accession>
<evidence type="ECO:0000313" key="5">
    <source>
        <dbReference type="EMBL" id="SVB37107.1"/>
    </source>
</evidence>
<dbReference type="GO" id="GO:0008725">
    <property type="term" value="F:DNA-3-methyladenine glycosylase activity"/>
    <property type="evidence" value="ECO:0007669"/>
    <property type="project" value="TreeGrafter"/>
</dbReference>
<dbReference type="EMBL" id="UINC01039112">
    <property type="protein sequence ID" value="SVB37107.1"/>
    <property type="molecule type" value="Genomic_DNA"/>
</dbReference>
<protein>
    <recommendedName>
        <fullName evidence="4">HhH-GPD domain-containing protein</fullName>
    </recommendedName>
</protein>
<dbReference type="GO" id="GO:0005634">
    <property type="term" value="C:nucleus"/>
    <property type="evidence" value="ECO:0007669"/>
    <property type="project" value="TreeGrafter"/>
</dbReference>
<dbReference type="InterPro" id="IPR011257">
    <property type="entry name" value="DNA_glycosylase"/>
</dbReference>